<name>A0AAN6S8J1_9PEZI</name>
<gene>
    <name evidence="4" type="ORF">QBC46DRAFT_337475</name>
</gene>
<proteinExistence type="inferred from homology"/>
<feature type="chain" id="PRO_5042888821" evidence="3">
    <location>
        <begin position="19"/>
        <end position="284"/>
    </location>
</feature>
<keyword evidence="5" id="KW-1185">Reference proteome</keyword>
<evidence type="ECO:0000313" key="5">
    <source>
        <dbReference type="Proteomes" id="UP001303473"/>
    </source>
</evidence>
<dbReference type="Proteomes" id="UP001303473">
    <property type="component" value="Unassembled WGS sequence"/>
</dbReference>
<evidence type="ECO:0000313" key="4">
    <source>
        <dbReference type="EMBL" id="KAK3944435.1"/>
    </source>
</evidence>
<dbReference type="GO" id="GO:0016491">
    <property type="term" value="F:oxidoreductase activity"/>
    <property type="evidence" value="ECO:0007669"/>
    <property type="project" value="UniProtKB-KW"/>
</dbReference>
<protein>
    <submittedName>
        <fullName evidence="4">Uncharacterized protein</fullName>
    </submittedName>
</protein>
<accession>A0AAN6S8J1</accession>
<dbReference type="PRINTS" id="PR00081">
    <property type="entry name" value="GDHRDH"/>
</dbReference>
<keyword evidence="3" id="KW-0732">Signal</keyword>
<dbReference type="PANTHER" id="PTHR43976">
    <property type="entry name" value="SHORT CHAIN DEHYDROGENASE"/>
    <property type="match status" value="1"/>
</dbReference>
<organism evidence="4 5">
    <name type="scientific">Diplogelasinospora grovesii</name>
    <dbReference type="NCBI Taxonomy" id="303347"/>
    <lineage>
        <taxon>Eukaryota</taxon>
        <taxon>Fungi</taxon>
        <taxon>Dikarya</taxon>
        <taxon>Ascomycota</taxon>
        <taxon>Pezizomycotina</taxon>
        <taxon>Sordariomycetes</taxon>
        <taxon>Sordariomycetidae</taxon>
        <taxon>Sordariales</taxon>
        <taxon>Diplogelasinosporaceae</taxon>
        <taxon>Diplogelasinospora</taxon>
    </lineage>
</organism>
<dbReference type="AlphaFoldDB" id="A0AAN6S8J1"/>
<keyword evidence="2" id="KW-0560">Oxidoreductase</keyword>
<comment type="similarity">
    <text evidence="1">Belongs to the short-chain dehydrogenases/reductases (SDR) family.</text>
</comment>
<dbReference type="InterPro" id="IPR036291">
    <property type="entry name" value="NAD(P)-bd_dom_sf"/>
</dbReference>
<sequence>MAPLVWLVTGCTSGIGAALVHGIAARGDKVIATGRNASDRLDSIESDSVAVLDLGVCAPFADIQVQVARAVAIFGRIDVLVNNAGLSRMSTIEEASEEFVKAIFDVNLFGAMKVTQAVLSFLRNAGGGTVVFAALTMLAEGLQKEGPPLGIQSIIFGPGGFESNLAAPRDDEPFAIPPKVEDLRLFQSTFGSFSKDIAPKVPGDISKLPDAVVDMVKGEGLAKGRPFPVRVVLGPDSLDAIRQKCNEQLQLCDSWEDVALSVMEEGRRETSRWLLDTCSILNKS</sequence>
<evidence type="ECO:0000256" key="3">
    <source>
        <dbReference type="SAM" id="SignalP"/>
    </source>
</evidence>
<dbReference type="PANTHER" id="PTHR43976:SF16">
    <property type="entry name" value="SHORT-CHAIN DEHYDROGENASE_REDUCTASE FAMILY PROTEIN"/>
    <property type="match status" value="1"/>
</dbReference>
<comment type="caution">
    <text evidence="4">The sequence shown here is derived from an EMBL/GenBank/DDBJ whole genome shotgun (WGS) entry which is preliminary data.</text>
</comment>
<dbReference type="InterPro" id="IPR051911">
    <property type="entry name" value="SDR_oxidoreductase"/>
</dbReference>
<evidence type="ECO:0000256" key="2">
    <source>
        <dbReference type="ARBA" id="ARBA00023002"/>
    </source>
</evidence>
<reference evidence="5" key="1">
    <citation type="journal article" date="2023" name="Mol. Phylogenet. Evol.">
        <title>Genome-scale phylogeny and comparative genomics of the fungal order Sordariales.</title>
        <authorList>
            <person name="Hensen N."/>
            <person name="Bonometti L."/>
            <person name="Westerberg I."/>
            <person name="Brannstrom I.O."/>
            <person name="Guillou S."/>
            <person name="Cros-Aarteil S."/>
            <person name="Calhoun S."/>
            <person name="Haridas S."/>
            <person name="Kuo A."/>
            <person name="Mondo S."/>
            <person name="Pangilinan J."/>
            <person name="Riley R."/>
            <person name="LaButti K."/>
            <person name="Andreopoulos B."/>
            <person name="Lipzen A."/>
            <person name="Chen C."/>
            <person name="Yan M."/>
            <person name="Daum C."/>
            <person name="Ng V."/>
            <person name="Clum A."/>
            <person name="Steindorff A."/>
            <person name="Ohm R.A."/>
            <person name="Martin F."/>
            <person name="Silar P."/>
            <person name="Natvig D.O."/>
            <person name="Lalanne C."/>
            <person name="Gautier V."/>
            <person name="Ament-Velasquez S.L."/>
            <person name="Kruys A."/>
            <person name="Hutchinson M.I."/>
            <person name="Powell A.J."/>
            <person name="Barry K."/>
            <person name="Miller A.N."/>
            <person name="Grigoriev I.V."/>
            <person name="Debuchy R."/>
            <person name="Gladieux P."/>
            <person name="Hiltunen Thoren M."/>
            <person name="Johannesson H."/>
        </authorList>
    </citation>
    <scope>NUCLEOTIDE SEQUENCE [LARGE SCALE GENOMIC DNA]</scope>
    <source>
        <strain evidence="5">CBS 340.73</strain>
    </source>
</reference>
<feature type="signal peptide" evidence="3">
    <location>
        <begin position="1"/>
        <end position="18"/>
    </location>
</feature>
<dbReference type="Gene3D" id="3.40.50.720">
    <property type="entry name" value="NAD(P)-binding Rossmann-like Domain"/>
    <property type="match status" value="1"/>
</dbReference>
<dbReference type="InterPro" id="IPR002347">
    <property type="entry name" value="SDR_fam"/>
</dbReference>
<dbReference type="Pfam" id="PF00106">
    <property type="entry name" value="adh_short"/>
    <property type="match status" value="1"/>
</dbReference>
<dbReference type="EMBL" id="MU853759">
    <property type="protein sequence ID" value="KAK3944435.1"/>
    <property type="molecule type" value="Genomic_DNA"/>
</dbReference>
<dbReference type="SUPFAM" id="SSF51735">
    <property type="entry name" value="NAD(P)-binding Rossmann-fold domains"/>
    <property type="match status" value="1"/>
</dbReference>
<evidence type="ECO:0000256" key="1">
    <source>
        <dbReference type="ARBA" id="ARBA00006484"/>
    </source>
</evidence>